<dbReference type="KEGG" id="scor:J3U87_07355"/>
<accession>A0A8A4U0K4</accession>
<dbReference type="InterPro" id="IPR015943">
    <property type="entry name" value="WD40/YVTN_repeat-like_dom_sf"/>
</dbReference>
<dbReference type="GO" id="GO:0010411">
    <property type="term" value="P:xyloglucan metabolic process"/>
    <property type="evidence" value="ECO:0007669"/>
    <property type="project" value="TreeGrafter"/>
</dbReference>
<dbReference type="PANTHER" id="PTHR43739">
    <property type="entry name" value="XYLOGLUCANASE (EUROFUNG)"/>
    <property type="match status" value="1"/>
</dbReference>
<protein>
    <recommendedName>
        <fullName evidence="3">Glycosyl hydrolase</fullName>
    </recommendedName>
</protein>
<dbReference type="RefSeq" id="WP_237382384.1">
    <property type="nucleotide sequence ID" value="NZ_CP071793.1"/>
</dbReference>
<dbReference type="SUPFAM" id="SSF110296">
    <property type="entry name" value="Oligoxyloglucan reducing end-specific cellobiohydrolase"/>
    <property type="match status" value="1"/>
</dbReference>
<dbReference type="EMBL" id="CP071793">
    <property type="protein sequence ID" value="QTD52275.1"/>
    <property type="molecule type" value="Genomic_DNA"/>
</dbReference>
<dbReference type="InterPro" id="IPR052025">
    <property type="entry name" value="Xyloglucanase_GH74"/>
</dbReference>
<proteinExistence type="predicted"/>
<reference evidence="1" key="1">
    <citation type="submission" date="2021-03" db="EMBL/GenBank/DDBJ databases">
        <title>Acanthopleuribacteraceae sp. M133.</title>
        <authorList>
            <person name="Wang G."/>
        </authorList>
    </citation>
    <scope>NUCLEOTIDE SEQUENCE</scope>
    <source>
        <strain evidence="1">M133</strain>
    </source>
</reference>
<gene>
    <name evidence="1" type="ORF">J3U87_07355</name>
</gene>
<sequence>MVGQKHLLLGTRKGLFQFVAQDHDWRMVRHSFEGIPALYACYDARNDTIWVSLDHGHWGQKLHRSTDGGQTWQEIPAPKYPETAMLKDDKPAALELIWYIQPGGADQPQRLYLGTNPGGLFVSDDGGDTFQFADSLWNHPSRPENWFGGGKDNAGICSILVHPDDPRHLTLTVSVGGVYVSRDGGATWEGRNKGIVSEFLPNPESEYGHDPHYITHCPARPEVLWQQNHCGIYRSENGGESWEEISQSDGPARFGWAICAHETDPLTAWVVPAHSDMSRVTIDQSLCVSRTEDGGKTWTAFREGLPQELCYDIVYRHAFHNMGDSLMFGSTTGNLFFSTDAGASWRTLANYLPPVYSVRMYAN</sequence>
<dbReference type="AlphaFoldDB" id="A0A8A4U0K4"/>
<evidence type="ECO:0000313" key="2">
    <source>
        <dbReference type="Proteomes" id="UP000663929"/>
    </source>
</evidence>
<dbReference type="Pfam" id="PF02012">
    <property type="entry name" value="BNR"/>
    <property type="match status" value="1"/>
</dbReference>
<name>A0A8A4U0K4_SULCO</name>
<dbReference type="Proteomes" id="UP000663929">
    <property type="component" value="Chromosome"/>
</dbReference>
<dbReference type="InterPro" id="IPR002860">
    <property type="entry name" value="BNR_rpt"/>
</dbReference>
<evidence type="ECO:0008006" key="3">
    <source>
        <dbReference type="Google" id="ProtNLM"/>
    </source>
</evidence>
<dbReference type="PANTHER" id="PTHR43739:SF5">
    <property type="entry name" value="EXO-ALPHA-SIALIDASE"/>
    <property type="match status" value="1"/>
</dbReference>
<evidence type="ECO:0000313" key="1">
    <source>
        <dbReference type="EMBL" id="QTD52275.1"/>
    </source>
</evidence>
<dbReference type="Gene3D" id="2.130.10.10">
    <property type="entry name" value="YVTN repeat-like/Quinoprotein amine dehydrogenase"/>
    <property type="match status" value="1"/>
</dbReference>
<keyword evidence="2" id="KW-1185">Reference proteome</keyword>
<dbReference type="CDD" id="cd15482">
    <property type="entry name" value="Sialidase_non-viral"/>
    <property type="match status" value="1"/>
</dbReference>
<organism evidence="1 2">
    <name type="scientific">Sulfidibacter corallicola</name>
    <dbReference type="NCBI Taxonomy" id="2818388"/>
    <lineage>
        <taxon>Bacteria</taxon>
        <taxon>Pseudomonadati</taxon>
        <taxon>Acidobacteriota</taxon>
        <taxon>Holophagae</taxon>
        <taxon>Acanthopleuribacterales</taxon>
        <taxon>Acanthopleuribacteraceae</taxon>
        <taxon>Sulfidibacter</taxon>
    </lineage>
</organism>